<sequence length="131" mass="15138">MDKEIIFYDLRMLAKAENGAYTLSISVESGFAEYNVIIDINAQDFKIIENDKCRVALLQAALHRPFQLQETTLDKSEQRYYLDKILHANESEVNTFLTKLDHGQANGAISNMVRKSSDRDIENLRNGDWFY</sequence>
<comment type="caution">
    <text evidence="1">The sequence shown here is derived from an EMBL/GenBank/DDBJ whole genome shotgun (WGS) entry which is preliminary data.</text>
</comment>
<proteinExistence type="predicted"/>
<dbReference type="EMBL" id="JACSQR010000003">
    <property type="protein sequence ID" value="MBD7946852.1"/>
    <property type="molecule type" value="Genomic_DNA"/>
</dbReference>
<evidence type="ECO:0000313" key="1">
    <source>
        <dbReference type="EMBL" id="MBD7946852.1"/>
    </source>
</evidence>
<reference evidence="1 2" key="1">
    <citation type="submission" date="2020-08" db="EMBL/GenBank/DDBJ databases">
        <title>A Genomic Blueprint of the Chicken Gut Microbiome.</title>
        <authorList>
            <person name="Gilroy R."/>
            <person name="Ravi A."/>
            <person name="Getino M."/>
            <person name="Pursley I."/>
            <person name="Horton D.L."/>
            <person name="Alikhan N.-F."/>
            <person name="Baker D."/>
            <person name="Gharbi K."/>
            <person name="Hall N."/>
            <person name="Watson M."/>
            <person name="Adriaenssens E.M."/>
            <person name="Foster-Nyarko E."/>
            <person name="Jarju S."/>
            <person name="Secka A."/>
            <person name="Antonio M."/>
            <person name="Oren A."/>
            <person name="Chaudhuri R."/>
            <person name="La Ragione R.M."/>
            <person name="Hildebrand F."/>
            <person name="Pallen M.J."/>
        </authorList>
    </citation>
    <scope>NUCLEOTIDE SEQUENCE [LARGE SCALE GENOMIC DNA]</scope>
    <source>
        <strain evidence="1 2">Sa4CVA2</strain>
    </source>
</reference>
<name>A0ABR8RH30_9GAMM</name>
<accession>A0ABR8RH30</accession>
<organism evidence="1 2">
    <name type="scientific">Psychrobacter communis</name>
    <dbReference type="NCBI Taxonomy" id="2762238"/>
    <lineage>
        <taxon>Bacteria</taxon>
        <taxon>Pseudomonadati</taxon>
        <taxon>Pseudomonadota</taxon>
        <taxon>Gammaproteobacteria</taxon>
        <taxon>Moraxellales</taxon>
        <taxon>Moraxellaceae</taxon>
        <taxon>Psychrobacter</taxon>
    </lineage>
</organism>
<dbReference type="Proteomes" id="UP000606724">
    <property type="component" value="Unassembled WGS sequence"/>
</dbReference>
<keyword evidence="2" id="KW-1185">Reference proteome</keyword>
<evidence type="ECO:0000313" key="2">
    <source>
        <dbReference type="Proteomes" id="UP000606724"/>
    </source>
</evidence>
<gene>
    <name evidence="1" type="ORF">H9653_02240</name>
</gene>
<protein>
    <submittedName>
        <fullName evidence="1">Uncharacterized protein</fullName>
    </submittedName>
</protein>
<dbReference type="RefSeq" id="WP_191690135.1">
    <property type="nucleotide sequence ID" value="NZ_JACSQR010000003.1"/>
</dbReference>